<comment type="caution">
    <text evidence="2">The sequence shown here is derived from an EMBL/GenBank/DDBJ whole genome shotgun (WGS) entry which is preliminary data.</text>
</comment>
<keyword evidence="3" id="KW-1185">Reference proteome</keyword>
<feature type="transmembrane region" description="Helical" evidence="1">
    <location>
        <begin position="6"/>
        <end position="26"/>
    </location>
</feature>
<dbReference type="Proteomes" id="UP000600565">
    <property type="component" value="Unassembled WGS sequence"/>
</dbReference>
<keyword evidence="1" id="KW-0472">Membrane</keyword>
<evidence type="ECO:0000313" key="3">
    <source>
        <dbReference type="Proteomes" id="UP000600565"/>
    </source>
</evidence>
<name>A0ABR8XMK0_9BACL</name>
<accession>A0ABR8XMK0</accession>
<dbReference type="RefSeq" id="WP_191703736.1">
    <property type="nucleotide sequence ID" value="NZ_JACSPW010000007.1"/>
</dbReference>
<evidence type="ECO:0000256" key="1">
    <source>
        <dbReference type="SAM" id="Phobius"/>
    </source>
</evidence>
<organism evidence="2 3">
    <name type="scientific">Solibacillus merdavium</name>
    <dbReference type="NCBI Taxonomy" id="2762218"/>
    <lineage>
        <taxon>Bacteria</taxon>
        <taxon>Bacillati</taxon>
        <taxon>Bacillota</taxon>
        <taxon>Bacilli</taxon>
        <taxon>Bacillales</taxon>
        <taxon>Caryophanaceae</taxon>
        <taxon>Solibacillus</taxon>
    </lineage>
</organism>
<protein>
    <recommendedName>
        <fullName evidence="4">DUF3139 domain-containing protein</fullName>
    </recommendedName>
</protein>
<proteinExistence type="predicted"/>
<keyword evidence="1" id="KW-1133">Transmembrane helix</keyword>
<evidence type="ECO:0000313" key="2">
    <source>
        <dbReference type="EMBL" id="MBD8033162.1"/>
    </source>
</evidence>
<gene>
    <name evidence="2" type="ORF">H9632_08790</name>
</gene>
<sequence>MEPTILIGLFFITTIIFAVGLLTFLLPKRVRKFVWIILGTILICSYIYQGTIRPLIIEQQTEKAIEVLEGHLEEKYPMDSWRITDTDDFRIESVINLHVIFDSEPKVVYDYTVEDTAVRQVNMWTVSGKSVEESGIEPQHAE</sequence>
<dbReference type="EMBL" id="JACSPW010000007">
    <property type="protein sequence ID" value="MBD8033162.1"/>
    <property type="molecule type" value="Genomic_DNA"/>
</dbReference>
<feature type="transmembrane region" description="Helical" evidence="1">
    <location>
        <begin position="33"/>
        <end position="49"/>
    </location>
</feature>
<keyword evidence="1" id="KW-0812">Transmembrane</keyword>
<reference evidence="2 3" key="1">
    <citation type="submission" date="2020-08" db="EMBL/GenBank/DDBJ databases">
        <title>A Genomic Blueprint of the Chicken Gut Microbiome.</title>
        <authorList>
            <person name="Gilroy R."/>
            <person name="Ravi A."/>
            <person name="Getino M."/>
            <person name="Pursley I."/>
            <person name="Horton D.L."/>
            <person name="Alikhan N.-F."/>
            <person name="Baker D."/>
            <person name="Gharbi K."/>
            <person name="Hall N."/>
            <person name="Watson M."/>
            <person name="Adriaenssens E.M."/>
            <person name="Foster-Nyarko E."/>
            <person name="Jarju S."/>
            <person name="Secka A."/>
            <person name="Antonio M."/>
            <person name="Oren A."/>
            <person name="Chaudhuri R."/>
            <person name="La Ragione R.M."/>
            <person name="Hildebrand F."/>
            <person name="Pallen M.J."/>
        </authorList>
    </citation>
    <scope>NUCLEOTIDE SEQUENCE [LARGE SCALE GENOMIC DNA]</scope>
    <source>
        <strain evidence="2 3">Sa1YVA6</strain>
    </source>
</reference>
<evidence type="ECO:0008006" key="4">
    <source>
        <dbReference type="Google" id="ProtNLM"/>
    </source>
</evidence>